<comment type="subcellular location">
    <subcellularLocation>
        <location evidence="1">Cell membrane</location>
        <topology evidence="1">Multi-pass membrane protein</topology>
    </subcellularLocation>
</comment>
<evidence type="ECO:0000313" key="6">
    <source>
        <dbReference type="EMBL" id="QNQ89456.1"/>
    </source>
</evidence>
<keyword evidence="7" id="KW-1185">Reference proteome</keyword>
<dbReference type="PANTHER" id="PTHR35007:SF4">
    <property type="entry name" value="CONSERVED TRANSMEMBRANE PROTEIN-RELATED"/>
    <property type="match status" value="1"/>
</dbReference>
<name>A0A7H0SLN1_9CORY</name>
<keyword evidence="3" id="KW-0812">Transmembrane</keyword>
<dbReference type="Proteomes" id="UP000516320">
    <property type="component" value="Chromosome"/>
</dbReference>
<dbReference type="GO" id="GO:0005886">
    <property type="term" value="C:plasma membrane"/>
    <property type="evidence" value="ECO:0007669"/>
    <property type="project" value="UniProtKB-SubCell"/>
</dbReference>
<evidence type="ECO:0000256" key="4">
    <source>
        <dbReference type="ARBA" id="ARBA00022989"/>
    </source>
</evidence>
<evidence type="ECO:0000256" key="1">
    <source>
        <dbReference type="ARBA" id="ARBA00004651"/>
    </source>
</evidence>
<evidence type="ECO:0000256" key="3">
    <source>
        <dbReference type="ARBA" id="ARBA00022692"/>
    </source>
</evidence>
<accession>A0A7H0SLN1</accession>
<keyword evidence="5" id="KW-0472">Membrane</keyword>
<reference evidence="6 7" key="1">
    <citation type="submission" date="2019-12" db="EMBL/GenBank/DDBJ databases">
        <title>Corynebacterium sp. nov., isolated from feces of the Anser Albifrons in China.</title>
        <authorList>
            <person name="Liu Q."/>
        </authorList>
    </citation>
    <scope>NUCLEOTIDE SEQUENCE [LARGE SCALE GENOMIC DNA]</scope>
    <source>
        <strain evidence="6 7">4H37-19</strain>
    </source>
</reference>
<proteinExistence type="predicted"/>
<dbReference type="InterPro" id="IPR018076">
    <property type="entry name" value="T2SS_GspF_dom"/>
</dbReference>
<evidence type="ECO:0000256" key="2">
    <source>
        <dbReference type="ARBA" id="ARBA00022475"/>
    </source>
</evidence>
<keyword evidence="2" id="KW-1003">Cell membrane</keyword>
<evidence type="ECO:0000256" key="5">
    <source>
        <dbReference type="ARBA" id="ARBA00023136"/>
    </source>
</evidence>
<dbReference type="PANTHER" id="PTHR35007">
    <property type="entry name" value="INTEGRAL MEMBRANE PROTEIN-RELATED"/>
    <property type="match status" value="1"/>
</dbReference>
<evidence type="ECO:0000313" key="7">
    <source>
        <dbReference type="Proteomes" id="UP000516320"/>
    </source>
</evidence>
<dbReference type="EMBL" id="CP046884">
    <property type="protein sequence ID" value="QNQ89456.1"/>
    <property type="molecule type" value="Genomic_DNA"/>
</dbReference>
<organism evidence="6 7">
    <name type="scientific">Corynebacterium poyangense</name>
    <dbReference type="NCBI Taxonomy" id="2684405"/>
    <lineage>
        <taxon>Bacteria</taxon>
        <taxon>Bacillati</taxon>
        <taxon>Actinomycetota</taxon>
        <taxon>Actinomycetes</taxon>
        <taxon>Mycobacteriales</taxon>
        <taxon>Corynebacteriaceae</taxon>
        <taxon>Corynebacterium</taxon>
    </lineage>
</organism>
<dbReference type="AlphaFoldDB" id="A0A7H0SLN1"/>
<sequence length="271" mass="28102">MSAAIISALVMGAVLLHIPAAPLNRLALASHQRRTRIFTGVQLILVGLAVSAVLLSGHITTVVAMAVLILSVGWLVTQRRELNQSRRRRQLVALLLSHVVADLKAGTPIDQALFDVLRSGVIPESGVGAQLHSVIQVAAARAQAGGSGSTVLQDSGTTFPELAHLGQLWASAQQHGIPLGAILEQAQRRIDAQEQHHRSTSASLQGPQATAVILSLLPLAGIALGATMGAHPVEFLFGGGLGGLLLLSGVTLVSAGLCWSHLIITKARGGL</sequence>
<gene>
    <name evidence="6" type="ORF">GP475_01530</name>
</gene>
<dbReference type="KEGG" id="cpoy:GP475_01530"/>
<dbReference type="Pfam" id="PF00482">
    <property type="entry name" value="T2SSF"/>
    <property type="match status" value="1"/>
</dbReference>
<dbReference type="RefSeq" id="WP_187974911.1">
    <property type="nucleotide sequence ID" value="NZ_CP046884.1"/>
</dbReference>
<protein>
    <submittedName>
        <fullName evidence="6">Uncharacterized protein</fullName>
    </submittedName>
</protein>
<keyword evidence="4" id="KW-1133">Transmembrane helix</keyword>